<keyword evidence="2" id="KW-1185">Reference proteome</keyword>
<dbReference type="EMBL" id="JAWIIJ010000008">
    <property type="protein sequence ID" value="MDV2079690.1"/>
    <property type="molecule type" value="Genomic_DNA"/>
</dbReference>
<reference evidence="1 2" key="1">
    <citation type="submission" date="2023-10" db="EMBL/GenBank/DDBJ databases">
        <title>Characteristics and mechanism of a salt-tolerant marine origin heterotrophic nitrifying- aerobic denitrifying bacteria Marinobacter xestospongiae HN1.</title>
        <authorList>
            <person name="Qi R."/>
        </authorList>
    </citation>
    <scope>NUCLEOTIDE SEQUENCE [LARGE SCALE GENOMIC DNA]</scope>
    <source>
        <strain evidence="1 2">HN1</strain>
    </source>
</reference>
<dbReference type="PANTHER" id="PTHR36455:SF1">
    <property type="entry name" value="BLR8292 PROTEIN"/>
    <property type="match status" value="1"/>
</dbReference>
<dbReference type="InterPro" id="IPR008878">
    <property type="entry name" value="Transposase_IS66_Orf2"/>
</dbReference>
<comment type="caution">
    <text evidence="1">The sequence shown here is derived from an EMBL/GenBank/DDBJ whole genome shotgun (WGS) entry which is preliminary data.</text>
</comment>
<accession>A0ABU3VZI2</accession>
<dbReference type="Proteomes" id="UP001269819">
    <property type="component" value="Unassembled WGS sequence"/>
</dbReference>
<gene>
    <name evidence="1" type="primary">tnpB</name>
    <name evidence="1" type="ORF">RYS15_13440</name>
</gene>
<name>A0ABU3VZI2_9GAMM</name>
<dbReference type="Pfam" id="PF05717">
    <property type="entry name" value="TnpB_IS66"/>
    <property type="match status" value="1"/>
</dbReference>
<dbReference type="NCBIfam" id="NF033819">
    <property type="entry name" value="IS66_TnpB"/>
    <property type="match status" value="1"/>
</dbReference>
<sequence>MMRPQGGMPVYLHREPVDFRLAIRGLSLKVEQELQLDPFGESLFVFVNRQRNRIKILYWERNGFCLWYKRLEQERFKWPEPSGSEIVTLSVQELNWLLDGFDLWRNQPHKILKYQSVG</sequence>
<evidence type="ECO:0000313" key="1">
    <source>
        <dbReference type="EMBL" id="MDV2079690.1"/>
    </source>
</evidence>
<protein>
    <submittedName>
        <fullName evidence="1">IS66 family insertion sequence element accessory protein TnpB</fullName>
    </submittedName>
</protein>
<dbReference type="RefSeq" id="WP_316974187.1">
    <property type="nucleotide sequence ID" value="NZ_JAWIIJ010000008.1"/>
</dbReference>
<evidence type="ECO:0000313" key="2">
    <source>
        <dbReference type="Proteomes" id="UP001269819"/>
    </source>
</evidence>
<proteinExistence type="predicted"/>
<dbReference type="PANTHER" id="PTHR36455">
    <property type="match status" value="1"/>
</dbReference>
<organism evidence="1 2">
    <name type="scientific">Marinobacter xestospongiae</name>
    <dbReference type="NCBI Taxonomy" id="994319"/>
    <lineage>
        <taxon>Bacteria</taxon>
        <taxon>Pseudomonadati</taxon>
        <taxon>Pseudomonadota</taxon>
        <taxon>Gammaproteobacteria</taxon>
        <taxon>Pseudomonadales</taxon>
        <taxon>Marinobacteraceae</taxon>
        <taxon>Marinobacter</taxon>
    </lineage>
</organism>